<evidence type="ECO:0000313" key="3">
    <source>
        <dbReference type="Proteomes" id="UP001422759"/>
    </source>
</evidence>
<gene>
    <name evidence="2" type="ORF">GCM10009760_27890</name>
</gene>
<dbReference type="PANTHER" id="PTHR38695">
    <property type="entry name" value="AMINO ACID PERMEASE_ SLC12A DOMAIN-CONTAINING PROTEIN"/>
    <property type="match status" value="1"/>
</dbReference>
<sequence>MPLPERPGRRPLVSTDHPVEQITQCTPAHLREQLAQMLGALPGVQLRPSFVCVPGTLGAHLSPALAHAPAGAFLSATEFGHLHPPYDGSLHLALPQALASEVIRNGWGVPAAPSGSVLVYGPRDEQEAAVARGLLLASYRYACAWEPPVDDAGEPGPIMSAT</sequence>
<dbReference type="InterPro" id="IPR040841">
    <property type="entry name" value="Luciferase_dom"/>
</dbReference>
<dbReference type="RefSeq" id="WP_344464578.1">
    <property type="nucleotide sequence ID" value="NZ_BAAANT010000013.1"/>
</dbReference>
<keyword evidence="3" id="KW-1185">Reference proteome</keyword>
<evidence type="ECO:0000259" key="1">
    <source>
        <dbReference type="Pfam" id="PF17648"/>
    </source>
</evidence>
<protein>
    <recommendedName>
        <fullName evidence="1">Luciferase domain-containing protein</fullName>
    </recommendedName>
</protein>
<reference evidence="2 3" key="1">
    <citation type="journal article" date="2019" name="Int. J. Syst. Evol. Microbiol.">
        <title>The Global Catalogue of Microorganisms (GCM) 10K type strain sequencing project: providing services to taxonomists for standard genome sequencing and annotation.</title>
        <authorList>
            <consortium name="The Broad Institute Genomics Platform"/>
            <consortium name="The Broad Institute Genome Sequencing Center for Infectious Disease"/>
            <person name="Wu L."/>
            <person name="Ma J."/>
        </authorList>
    </citation>
    <scope>NUCLEOTIDE SEQUENCE [LARGE SCALE GENOMIC DNA]</scope>
    <source>
        <strain evidence="2 3">JCM 14560</strain>
    </source>
</reference>
<dbReference type="PANTHER" id="PTHR38695:SF1">
    <property type="entry name" value="AMINO ACID PERMEASE_ SLC12A DOMAIN-CONTAINING PROTEIN"/>
    <property type="match status" value="1"/>
</dbReference>
<feature type="domain" description="Luciferase" evidence="1">
    <location>
        <begin position="77"/>
        <end position="138"/>
    </location>
</feature>
<organism evidence="2 3">
    <name type="scientific">Kitasatospora kazusensis</name>
    <dbReference type="NCBI Taxonomy" id="407974"/>
    <lineage>
        <taxon>Bacteria</taxon>
        <taxon>Bacillati</taxon>
        <taxon>Actinomycetota</taxon>
        <taxon>Actinomycetes</taxon>
        <taxon>Kitasatosporales</taxon>
        <taxon>Streptomycetaceae</taxon>
        <taxon>Kitasatospora</taxon>
    </lineage>
</organism>
<dbReference type="InterPro" id="IPR048273">
    <property type="entry name" value="Luciferase"/>
</dbReference>
<evidence type="ECO:0000313" key="2">
    <source>
        <dbReference type="EMBL" id="GAA2142592.1"/>
    </source>
</evidence>
<dbReference type="Proteomes" id="UP001422759">
    <property type="component" value="Unassembled WGS sequence"/>
</dbReference>
<name>A0ABN2ZIM1_9ACTN</name>
<dbReference type="EMBL" id="BAAANT010000013">
    <property type="protein sequence ID" value="GAA2142592.1"/>
    <property type="molecule type" value="Genomic_DNA"/>
</dbReference>
<dbReference type="Pfam" id="PF17648">
    <property type="entry name" value="Luciferase"/>
    <property type="match status" value="1"/>
</dbReference>
<accession>A0ABN2ZIM1</accession>
<comment type="caution">
    <text evidence="2">The sequence shown here is derived from an EMBL/GenBank/DDBJ whole genome shotgun (WGS) entry which is preliminary data.</text>
</comment>
<proteinExistence type="predicted"/>